<comment type="caution">
    <text evidence="1">The sequence shown here is derived from an EMBL/GenBank/DDBJ whole genome shotgun (WGS) entry which is preliminary data.</text>
</comment>
<dbReference type="STRING" id="1026882.MAMP_00523"/>
<name>F5SYC9_9GAMM</name>
<dbReference type="EMBL" id="AFIG01000001">
    <property type="protein sequence ID" value="EGL54174.1"/>
    <property type="molecule type" value="Genomic_DNA"/>
</dbReference>
<dbReference type="Proteomes" id="UP000003544">
    <property type="component" value="Unassembled WGS sequence"/>
</dbReference>
<gene>
    <name evidence="1" type="ORF">MAMP_00523</name>
</gene>
<proteinExistence type="predicted"/>
<dbReference type="AlphaFoldDB" id="F5SYC9"/>
<keyword evidence="2" id="KW-1185">Reference proteome</keyword>
<evidence type="ECO:0000313" key="1">
    <source>
        <dbReference type="EMBL" id="EGL54174.1"/>
    </source>
</evidence>
<reference evidence="1 2" key="1">
    <citation type="journal article" date="2011" name="J. Bacteriol.">
        <title>Draft genome sequence of Methylophaga aminisulfidivorans MP T.</title>
        <authorList>
            <person name="Han G.H."/>
            <person name="Kim W."/>
            <person name="Chun J."/>
            <person name="Kim S.W."/>
        </authorList>
    </citation>
    <scope>NUCLEOTIDE SEQUENCE [LARGE SCALE GENOMIC DNA]</scope>
    <source>
        <strain evidence="2">MP(T)</strain>
    </source>
</reference>
<accession>F5SYC9</accession>
<sequence length="44" mass="5029">MLNPEKFIFVSEMKRNEVHFSGSKSHGSAPDMNKITSAFGWKTR</sequence>
<organism evidence="1 2">
    <name type="scientific">Methylophaga aminisulfidivorans MP</name>
    <dbReference type="NCBI Taxonomy" id="1026882"/>
    <lineage>
        <taxon>Bacteria</taxon>
        <taxon>Pseudomonadati</taxon>
        <taxon>Pseudomonadota</taxon>
        <taxon>Gammaproteobacteria</taxon>
        <taxon>Thiotrichales</taxon>
        <taxon>Piscirickettsiaceae</taxon>
        <taxon>Methylophaga</taxon>
    </lineage>
</organism>
<evidence type="ECO:0000313" key="2">
    <source>
        <dbReference type="Proteomes" id="UP000003544"/>
    </source>
</evidence>
<protein>
    <submittedName>
        <fullName evidence="1">Uncharacterized protein</fullName>
    </submittedName>
</protein>